<evidence type="ECO:0000256" key="2">
    <source>
        <dbReference type="ARBA" id="ARBA00012475"/>
    </source>
</evidence>
<keyword evidence="3" id="KW-0507">mRNA processing</keyword>
<dbReference type="GO" id="GO:0004484">
    <property type="term" value="F:mRNA guanylyltransferase activity"/>
    <property type="evidence" value="ECO:0007669"/>
    <property type="project" value="UniProtKB-EC"/>
</dbReference>
<keyword evidence="6 15" id="KW-0547">Nucleotide-binding</keyword>
<keyword evidence="8" id="KW-0904">Protein phosphatase</keyword>
<dbReference type="SUPFAM" id="SSF56091">
    <property type="entry name" value="DNA ligase/mRNA capping enzyme, catalytic domain"/>
    <property type="match status" value="1"/>
</dbReference>
<evidence type="ECO:0000256" key="11">
    <source>
        <dbReference type="ARBA" id="ARBA00023242"/>
    </source>
</evidence>
<evidence type="ECO:0000256" key="6">
    <source>
        <dbReference type="ARBA" id="ARBA00022741"/>
    </source>
</evidence>
<keyword evidence="10 15" id="KW-0342">GTP-binding</keyword>
<evidence type="ECO:0000256" key="13">
    <source>
        <dbReference type="PIRSR" id="PIRSR036958-1"/>
    </source>
</evidence>
<dbReference type="Pfam" id="PF01331">
    <property type="entry name" value="mRNA_cap_enzyme"/>
    <property type="match status" value="1"/>
</dbReference>
<dbReference type="Gene3D" id="3.30.470.30">
    <property type="entry name" value="DNA ligase/mRNA capping enzyme"/>
    <property type="match status" value="1"/>
</dbReference>
<dbReference type="InterPro" id="IPR013846">
    <property type="entry name" value="mRNA_cap_enzyme_C"/>
</dbReference>
<evidence type="ECO:0000256" key="9">
    <source>
        <dbReference type="ARBA" id="ARBA00023042"/>
    </source>
</evidence>
<keyword evidence="11" id="KW-0539">Nucleus</keyword>
<dbReference type="OrthoDB" id="200924at2759"/>
<feature type="compositionally biased region" description="Polar residues" evidence="16">
    <location>
        <begin position="311"/>
        <end position="322"/>
    </location>
</feature>
<accession>A0A068WQH1</accession>
<dbReference type="InterPro" id="IPR000340">
    <property type="entry name" value="Dual-sp_phosphatase_cat-dom"/>
</dbReference>
<comment type="catalytic activity">
    <reaction evidence="12">
        <text>a 5'-end diphospho-ribonucleoside in mRNA + GTP + H(+) = a 5'-end (5'-triphosphoguanosine)-ribonucleoside in mRNA + diphosphate</text>
        <dbReference type="Rhea" id="RHEA:67012"/>
        <dbReference type="Rhea" id="RHEA-COMP:17165"/>
        <dbReference type="Rhea" id="RHEA-COMP:17166"/>
        <dbReference type="ChEBI" id="CHEBI:15378"/>
        <dbReference type="ChEBI" id="CHEBI:33019"/>
        <dbReference type="ChEBI" id="CHEBI:37565"/>
        <dbReference type="ChEBI" id="CHEBI:167616"/>
        <dbReference type="ChEBI" id="CHEBI:167617"/>
        <dbReference type="EC" id="2.7.7.50"/>
    </reaction>
    <physiologicalReaction direction="left-to-right" evidence="12">
        <dbReference type="Rhea" id="RHEA:67013"/>
    </physiologicalReaction>
</comment>
<evidence type="ECO:0000256" key="10">
    <source>
        <dbReference type="ARBA" id="ARBA00023134"/>
    </source>
</evidence>
<evidence type="ECO:0000259" key="17">
    <source>
        <dbReference type="PROSITE" id="PS50054"/>
    </source>
</evidence>
<proteinExistence type="predicted"/>
<feature type="domain" description="Tyrosine specific protein phosphatases" evidence="18">
    <location>
        <begin position="165"/>
        <end position="238"/>
    </location>
</feature>
<feature type="region of interest" description="Disordered" evidence="16">
    <location>
        <begin position="735"/>
        <end position="755"/>
    </location>
</feature>
<dbReference type="AlphaFoldDB" id="A0A068WQH1"/>
<dbReference type="InterPro" id="IPR016130">
    <property type="entry name" value="Tyr_Pase_AS"/>
</dbReference>
<feature type="binding site" evidence="15">
    <location>
        <begin position="690"/>
        <end position="695"/>
    </location>
    <ligand>
        <name>GTP</name>
        <dbReference type="ChEBI" id="CHEBI:37565"/>
    </ligand>
</feature>
<reference evidence="19 20" key="1">
    <citation type="journal article" date="2013" name="Nature">
        <title>The genomes of four tapeworm species reveal adaptations to parasitism.</title>
        <authorList>
            <person name="Tsai I.J."/>
            <person name="Zarowiecki M."/>
            <person name="Holroyd N."/>
            <person name="Garciarrubio A."/>
            <person name="Sanchez-Flores A."/>
            <person name="Brooks K.L."/>
            <person name="Tracey A."/>
            <person name="Bobes R.J."/>
            <person name="Fragoso G."/>
            <person name="Sciutto E."/>
            <person name="Aslett M."/>
            <person name="Beasley H."/>
            <person name="Bennett H.M."/>
            <person name="Cai J."/>
            <person name="Camicia F."/>
            <person name="Clark R."/>
            <person name="Cucher M."/>
            <person name="De Silva N."/>
            <person name="Day T.A."/>
            <person name="Deplazes P."/>
            <person name="Estrada K."/>
            <person name="Fernandez C."/>
            <person name="Holland P.W."/>
            <person name="Hou J."/>
            <person name="Hu S."/>
            <person name="Huckvale T."/>
            <person name="Hung S.S."/>
            <person name="Kamenetzky L."/>
            <person name="Keane J.A."/>
            <person name="Kiss F."/>
            <person name="Koziol U."/>
            <person name="Lambert O."/>
            <person name="Liu K."/>
            <person name="Luo X."/>
            <person name="Luo Y."/>
            <person name="Macchiaroli N."/>
            <person name="Nichol S."/>
            <person name="Paps J."/>
            <person name="Parkinson J."/>
            <person name="Pouchkina-Stantcheva N."/>
            <person name="Riddiford N."/>
            <person name="Rosenzvit M."/>
            <person name="Salinas G."/>
            <person name="Wasmuth J.D."/>
            <person name="Zamanian M."/>
            <person name="Zheng Y."/>
            <person name="Cai X."/>
            <person name="Soberon X."/>
            <person name="Olson P.D."/>
            <person name="Laclette J.P."/>
            <person name="Brehm K."/>
            <person name="Berriman M."/>
            <person name="Garciarrubio A."/>
            <person name="Bobes R.J."/>
            <person name="Fragoso G."/>
            <person name="Sanchez-Flores A."/>
            <person name="Estrada K."/>
            <person name="Cevallos M.A."/>
            <person name="Morett E."/>
            <person name="Gonzalez V."/>
            <person name="Portillo T."/>
            <person name="Ochoa-Leyva A."/>
            <person name="Jose M.V."/>
            <person name="Sciutto E."/>
            <person name="Landa A."/>
            <person name="Jimenez L."/>
            <person name="Valdes V."/>
            <person name="Carrero J.C."/>
            <person name="Larralde C."/>
            <person name="Morales-Montor J."/>
            <person name="Limon-Lason J."/>
            <person name="Soberon X."/>
            <person name="Laclette J.P."/>
        </authorList>
    </citation>
    <scope>NUCLEOTIDE SEQUENCE [LARGE SCALE GENOMIC DNA]</scope>
</reference>
<dbReference type="GO" id="GO:0006370">
    <property type="term" value="P:7-methylguanosine mRNA capping"/>
    <property type="evidence" value="ECO:0007669"/>
    <property type="project" value="UniProtKB-KW"/>
</dbReference>
<name>A0A068WQH1_ECHGR</name>
<sequence>MLPVLPMLFTVATANRVKTRSCYHYRCCRHDPLQSCCPVCVCTLVFTTSSGGLFGKWRLNMSTRRGLFFPPRWLKCPRVGGLLVDLFIPFKTPLDHKYTDFIPSDEIFDPDSLFDYIKPYQLGLVFDLTKSTRFYHRKEIEEHGCAYVKIACKGNEECPTEEQVNLFIGVVNNFVSKNKENGKKIGVHCTHGFNRTGFMIVAYLVLECNYRRVHALELALKLFSDARPPGIYKADYLMELYKRFDDPDDCPPAPELPDWCYEETFESAYSSAPSRKRKHPDGPQKHNNDVDDGNDGEDITAGSGNEDGIVSVSSNSTFTTRLPPTPPGQPKLMEDVIDVETLDQASEEAHLVRTVVDYLIKLGGVWLRSEGTDQEPLHPPVSSLSEVIRREPLSLPLNCDSTLRFRGSQPVSMTRRNARLIVDNPYVVTYKSDGTRYLMLIHGPRRVYLIDRGNFVYKVGCLEFPTVSWLQKALKARQNNTAPSDFMTEPGGHLVNTLLDGELVAFDNTPDRPIKFLVFDAVVIQGYPCGREPFASRLNYIERFIIRPRNDAGHKELVNFTKQTFSVRKKIFYPLGYVPKLIIPNREELQHETDGLIFQPAGPQDAYVLGTCNETLKWKPPELNTIDFRCRIHFHTALAEVSRYVGELYLSGSSVPSAHLARVTSQDQDLNGKIVECYVDPTIQGWKVLRVRTDKTEPNHLSVGRLIMESILYPVKADDVIRLVSMQRQACMREKEGLARQEGAVPGTSRDAPIP</sequence>
<evidence type="ECO:0000256" key="8">
    <source>
        <dbReference type="ARBA" id="ARBA00022912"/>
    </source>
</evidence>
<dbReference type="PROSITE" id="PS50056">
    <property type="entry name" value="TYR_PHOSPHATASE_2"/>
    <property type="match status" value="1"/>
</dbReference>
<dbReference type="PROSITE" id="PS50054">
    <property type="entry name" value="TYR_PHOSPHATASE_DUAL"/>
    <property type="match status" value="1"/>
</dbReference>
<dbReference type="GO" id="GO:0005634">
    <property type="term" value="C:nucleus"/>
    <property type="evidence" value="ECO:0007669"/>
    <property type="project" value="UniProtKB-SubCell"/>
</dbReference>
<feature type="active site" description="N6-GMP-lysine intermediate" evidence="14">
    <location>
        <position position="431"/>
    </location>
</feature>
<evidence type="ECO:0000313" key="19">
    <source>
        <dbReference type="EMBL" id="CDS19900.1"/>
    </source>
</evidence>
<feature type="compositionally biased region" description="Basic and acidic residues" evidence="16">
    <location>
        <begin position="280"/>
        <end position="289"/>
    </location>
</feature>
<dbReference type="InterPro" id="IPR001339">
    <property type="entry name" value="mRNA_cap_enzyme_adenylation"/>
</dbReference>
<dbReference type="Pfam" id="PF03919">
    <property type="entry name" value="mRNA_cap_C"/>
    <property type="match status" value="1"/>
</dbReference>
<dbReference type="Gene3D" id="3.90.190.10">
    <property type="entry name" value="Protein tyrosine phosphatase superfamily"/>
    <property type="match status" value="1"/>
</dbReference>
<dbReference type="PIRSF" id="PIRSF036958">
    <property type="entry name" value="mRNA_capping_HCE"/>
    <property type="match status" value="1"/>
</dbReference>
<dbReference type="GO" id="GO:0140818">
    <property type="term" value="F:mRNA 5'-triphosphate monophosphatase activity"/>
    <property type="evidence" value="ECO:0007669"/>
    <property type="project" value="InterPro"/>
</dbReference>
<keyword evidence="7" id="KW-0378">Hydrolase</keyword>
<evidence type="ECO:0000256" key="12">
    <source>
        <dbReference type="ARBA" id="ARBA00044624"/>
    </source>
</evidence>
<keyword evidence="9" id="KW-0506">mRNA capping</keyword>
<reference evidence="21" key="3">
    <citation type="submission" date="2020-10" db="UniProtKB">
        <authorList>
            <consortium name="WormBaseParasite"/>
        </authorList>
    </citation>
    <scope>IDENTIFICATION</scope>
</reference>
<evidence type="ECO:0000313" key="21">
    <source>
        <dbReference type="WBParaSite" id="EgrG_000208300"/>
    </source>
</evidence>
<evidence type="ECO:0000256" key="5">
    <source>
        <dbReference type="ARBA" id="ARBA00022695"/>
    </source>
</evidence>
<evidence type="ECO:0000256" key="1">
    <source>
        <dbReference type="ARBA" id="ARBA00004123"/>
    </source>
</evidence>
<feature type="binding site" evidence="15">
    <location>
        <begin position="617"/>
        <end position="619"/>
    </location>
    <ligand>
        <name>GTP</name>
        <dbReference type="ChEBI" id="CHEBI:37565"/>
    </ligand>
</feature>
<evidence type="ECO:0000256" key="7">
    <source>
        <dbReference type="ARBA" id="ARBA00022801"/>
    </source>
</evidence>
<feature type="domain" description="Tyrosine-protein phosphatase" evidence="17">
    <location>
        <begin position="89"/>
        <end position="250"/>
    </location>
</feature>
<dbReference type="Pfam" id="PF00782">
    <property type="entry name" value="DSPc"/>
    <property type="match status" value="1"/>
</dbReference>
<dbReference type="WBParaSite" id="EgrG_000208300">
    <property type="protein sequence ID" value="EgrG_000208300"/>
    <property type="gene ID" value="EgrG_000208300"/>
</dbReference>
<dbReference type="EMBL" id="LK028580">
    <property type="protein sequence ID" value="CDS19900.1"/>
    <property type="molecule type" value="Genomic_DNA"/>
</dbReference>
<dbReference type="PANTHER" id="PTHR10367">
    <property type="entry name" value="MRNA-CAPPING ENZYME"/>
    <property type="match status" value="1"/>
</dbReference>
<dbReference type="PANTHER" id="PTHR10367:SF17">
    <property type="entry name" value="MRNA-CAPPING ENZYME"/>
    <property type="match status" value="1"/>
</dbReference>
<dbReference type="InterPro" id="IPR029021">
    <property type="entry name" value="Prot-tyrosine_phosphatase-like"/>
</dbReference>
<dbReference type="InterPro" id="IPR051029">
    <property type="entry name" value="mRNA_Capping_Enz/RNA_Phosphat"/>
</dbReference>
<keyword evidence="5" id="KW-0548">Nucleotidyltransferase</keyword>
<feature type="region of interest" description="Disordered" evidence="16">
    <location>
        <begin position="271"/>
        <end position="331"/>
    </location>
</feature>
<dbReference type="PROSITE" id="PS00383">
    <property type="entry name" value="TYR_PHOSPHATASE_1"/>
    <property type="match status" value="1"/>
</dbReference>
<dbReference type="InterPro" id="IPR012340">
    <property type="entry name" value="NA-bd_OB-fold"/>
</dbReference>
<feature type="binding site" evidence="15">
    <location>
        <position position="436"/>
    </location>
    <ligand>
        <name>GTP</name>
        <dbReference type="ChEBI" id="CHEBI:37565"/>
    </ligand>
</feature>
<evidence type="ECO:0000256" key="15">
    <source>
        <dbReference type="PIRSR" id="PIRSR036958-3"/>
    </source>
</evidence>
<protein>
    <recommendedName>
        <fullName evidence="2">mRNA guanylyltransferase</fullName>
        <ecNumber evidence="2">2.7.7.50</ecNumber>
    </recommendedName>
</protein>
<feature type="binding site" evidence="15">
    <location>
        <begin position="500"/>
        <end position="502"/>
    </location>
    <ligand>
        <name>GTP</name>
        <dbReference type="ChEBI" id="CHEBI:37565"/>
    </ligand>
</feature>
<organism evidence="19">
    <name type="scientific">Echinococcus granulosus</name>
    <name type="common">Hydatid tapeworm</name>
    <dbReference type="NCBI Taxonomy" id="6210"/>
    <lineage>
        <taxon>Eukaryota</taxon>
        <taxon>Metazoa</taxon>
        <taxon>Spiralia</taxon>
        <taxon>Lophotrochozoa</taxon>
        <taxon>Platyhelminthes</taxon>
        <taxon>Cestoda</taxon>
        <taxon>Eucestoda</taxon>
        <taxon>Cyclophyllidea</taxon>
        <taxon>Taeniidae</taxon>
        <taxon>Echinococcus</taxon>
        <taxon>Echinococcus granulosus group</taxon>
    </lineage>
</organism>
<gene>
    <name evidence="21" type="primary">EGR_03034</name>
    <name evidence="19" type="ORF">EgrG_000208300</name>
</gene>
<dbReference type="GO" id="GO:0005525">
    <property type="term" value="F:GTP binding"/>
    <property type="evidence" value="ECO:0007669"/>
    <property type="project" value="UniProtKB-KW"/>
</dbReference>
<dbReference type="GO" id="GO:0004721">
    <property type="term" value="F:phosphoprotein phosphatase activity"/>
    <property type="evidence" value="ECO:0007669"/>
    <property type="project" value="UniProtKB-KW"/>
</dbReference>
<evidence type="ECO:0000256" key="4">
    <source>
        <dbReference type="ARBA" id="ARBA00022679"/>
    </source>
</evidence>
<dbReference type="SUPFAM" id="SSF52799">
    <property type="entry name" value="(Phosphotyrosine protein) phosphatases II"/>
    <property type="match status" value="1"/>
</dbReference>
<feature type="binding site" evidence="15">
    <location>
        <position position="452"/>
    </location>
    <ligand>
        <name>GTP</name>
        <dbReference type="ChEBI" id="CHEBI:37565"/>
    </ligand>
</feature>
<dbReference type="GO" id="GO:0005524">
    <property type="term" value="F:ATP binding"/>
    <property type="evidence" value="ECO:0007669"/>
    <property type="project" value="InterPro"/>
</dbReference>
<dbReference type="InterPro" id="IPR000387">
    <property type="entry name" value="Tyr_Pase_dom"/>
</dbReference>
<dbReference type="InterPro" id="IPR020422">
    <property type="entry name" value="TYR_PHOSPHATASE_DUAL_dom"/>
</dbReference>
<dbReference type="Gene3D" id="2.40.50.140">
    <property type="entry name" value="Nucleic acid-binding proteins"/>
    <property type="match status" value="1"/>
</dbReference>
<evidence type="ECO:0000256" key="3">
    <source>
        <dbReference type="ARBA" id="ARBA00022664"/>
    </source>
</evidence>
<dbReference type="InterPro" id="IPR017074">
    <property type="entry name" value="mRNA_cap_enz_bifunc"/>
</dbReference>
<evidence type="ECO:0000259" key="18">
    <source>
        <dbReference type="PROSITE" id="PS50056"/>
    </source>
</evidence>
<evidence type="ECO:0000256" key="16">
    <source>
        <dbReference type="SAM" id="MobiDB-lite"/>
    </source>
</evidence>
<dbReference type="EC" id="2.7.7.50" evidence="2"/>
<evidence type="ECO:0000256" key="14">
    <source>
        <dbReference type="PIRSR" id="PIRSR036958-2"/>
    </source>
</evidence>
<evidence type="ECO:0000313" key="20">
    <source>
        <dbReference type="Proteomes" id="UP000492820"/>
    </source>
</evidence>
<keyword evidence="4" id="KW-0808">Transferase</keyword>
<dbReference type="Proteomes" id="UP000492820">
    <property type="component" value="Unassembled WGS sequence"/>
</dbReference>
<feature type="active site" description="Phosphocysteine intermediate" evidence="13">
    <location>
        <position position="189"/>
    </location>
</feature>
<dbReference type="CDD" id="cd07895">
    <property type="entry name" value="Adenylation_mRNA_capping"/>
    <property type="match status" value="1"/>
</dbReference>
<reference evidence="19" key="2">
    <citation type="submission" date="2014-06" db="EMBL/GenBank/DDBJ databases">
        <authorList>
            <person name="Aslett M."/>
        </authorList>
    </citation>
    <scope>NUCLEOTIDE SEQUENCE</scope>
</reference>
<comment type="subcellular location">
    <subcellularLocation>
        <location evidence="1">Nucleus</location>
    </subcellularLocation>
</comment>
<dbReference type="SUPFAM" id="SSF50249">
    <property type="entry name" value="Nucleic acid-binding proteins"/>
    <property type="match status" value="1"/>
</dbReference>